<dbReference type="GO" id="GO:0004673">
    <property type="term" value="F:protein histidine kinase activity"/>
    <property type="evidence" value="ECO:0007669"/>
    <property type="project" value="UniProtKB-EC"/>
</dbReference>
<dbReference type="GO" id="GO:0005524">
    <property type="term" value="F:ATP binding"/>
    <property type="evidence" value="ECO:0007669"/>
    <property type="project" value="UniProtKB-KW"/>
</dbReference>
<evidence type="ECO:0000256" key="7">
    <source>
        <dbReference type="ARBA" id="ARBA00022840"/>
    </source>
</evidence>
<feature type="transmembrane region" description="Helical" evidence="8">
    <location>
        <begin position="120"/>
        <end position="142"/>
    </location>
</feature>
<keyword evidence="4" id="KW-0808">Transferase</keyword>
<accession>A0A846R330</accession>
<feature type="transmembrane region" description="Helical" evidence="8">
    <location>
        <begin position="97"/>
        <end position="113"/>
    </location>
</feature>
<feature type="transmembrane region" description="Helical" evidence="8">
    <location>
        <begin position="154"/>
        <end position="176"/>
    </location>
</feature>
<comment type="caution">
    <text evidence="10">The sequence shown here is derived from an EMBL/GenBank/DDBJ whole genome shotgun (WGS) entry which is preliminary data.</text>
</comment>
<feature type="transmembrane region" description="Helical" evidence="8">
    <location>
        <begin position="46"/>
        <end position="63"/>
    </location>
</feature>
<dbReference type="InterPro" id="IPR011495">
    <property type="entry name" value="Sig_transdc_His_kin_sub2_dim/P"/>
</dbReference>
<keyword evidence="3" id="KW-0597">Phosphoprotein</keyword>
<dbReference type="InterPro" id="IPR005467">
    <property type="entry name" value="His_kinase_dom"/>
</dbReference>
<name>A0A846R330_9FLAO</name>
<dbReference type="RefSeq" id="WP_167965312.1">
    <property type="nucleotide sequence ID" value="NZ_JAATJJ010000002.1"/>
</dbReference>
<dbReference type="PANTHER" id="PTHR41523">
    <property type="entry name" value="TWO-COMPONENT SYSTEM SENSOR PROTEIN"/>
    <property type="match status" value="1"/>
</dbReference>
<dbReference type="InterPro" id="IPR036890">
    <property type="entry name" value="HATPase_C_sf"/>
</dbReference>
<comment type="catalytic activity">
    <reaction evidence="1">
        <text>ATP + protein L-histidine = ADP + protein N-phospho-L-histidine.</text>
        <dbReference type="EC" id="2.7.13.3"/>
    </reaction>
</comment>
<dbReference type="SUPFAM" id="SSF55874">
    <property type="entry name" value="ATPase domain of HSP90 chaperone/DNA topoisomerase II/histidine kinase"/>
    <property type="match status" value="1"/>
</dbReference>
<keyword evidence="8" id="KW-0812">Transmembrane</keyword>
<dbReference type="InterPro" id="IPR003594">
    <property type="entry name" value="HATPase_dom"/>
</dbReference>
<dbReference type="PROSITE" id="PS50109">
    <property type="entry name" value="HIS_KIN"/>
    <property type="match status" value="1"/>
</dbReference>
<dbReference type="EC" id="2.7.13.3" evidence="2"/>
<keyword evidence="6 10" id="KW-0418">Kinase</keyword>
<dbReference type="SUPFAM" id="SSF103473">
    <property type="entry name" value="MFS general substrate transporter"/>
    <property type="match status" value="1"/>
</dbReference>
<feature type="domain" description="Histidine kinase" evidence="9">
    <location>
        <begin position="202"/>
        <end position="397"/>
    </location>
</feature>
<dbReference type="Pfam" id="PF07568">
    <property type="entry name" value="HisKA_2"/>
    <property type="match status" value="1"/>
</dbReference>
<evidence type="ECO:0000313" key="10">
    <source>
        <dbReference type="EMBL" id="NJB72375.1"/>
    </source>
</evidence>
<dbReference type="Proteomes" id="UP000590442">
    <property type="component" value="Unassembled WGS sequence"/>
</dbReference>
<keyword evidence="8" id="KW-1133">Transmembrane helix</keyword>
<evidence type="ECO:0000256" key="4">
    <source>
        <dbReference type="ARBA" id="ARBA00022679"/>
    </source>
</evidence>
<evidence type="ECO:0000259" key="9">
    <source>
        <dbReference type="PROSITE" id="PS50109"/>
    </source>
</evidence>
<organism evidence="10 11">
    <name type="scientific">Saonia flava</name>
    <dbReference type="NCBI Taxonomy" id="523696"/>
    <lineage>
        <taxon>Bacteria</taxon>
        <taxon>Pseudomonadati</taxon>
        <taxon>Bacteroidota</taxon>
        <taxon>Flavobacteriia</taxon>
        <taxon>Flavobacteriales</taxon>
        <taxon>Flavobacteriaceae</taxon>
        <taxon>Saonia</taxon>
    </lineage>
</organism>
<keyword evidence="11" id="KW-1185">Reference proteome</keyword>
<keyword evidence="8" id="KW-0472">Membrane</keyword>
<dbReference type="Pfam" id="PF02518">
    <property type="entry name" value="HATPase_c"/>
    <property type="match status" value="1"/>
</dbReference>
<evidence type="ECO:0000256" key="2">
    <source>
        <dbReference type="ARBA" id="ARBA00012438"/>
    </source>
</evidence>
<evidence type="ECO:0000256" key="6">
    <source>
        <dbReference type="ARBA" id="ARBA00022777"/>
    </source>
</evidence>
<keyword evidence="7" id="KW-0067">ATP-binding</keyword>
<protein>
    <recommendedName>
        <fullName evidence="2">histidine kinase</fullName>
        <ecNumber evidence="2">2.7.13.3</ecNumber>
    </recommendedName>
</protein>
<dbReference type="InterPro" id="IPR036259">
    <property type="entry name" value="MFS_trans_sf"/>
</dbReference>
<sequence>MQKPLLDQERLKDKTNLAFRVNYFSSVFSLLFFLACLNILNIYKVIPWVFLAFGLLNLFTNVIHKYHKNLYATYIATSIYAMISATIIILFSGGINSPFIFILALVVFSGYATNRIYGKISLYLNLALIILIYILGLPKYNFTPNVVPNESKDLFALLSILFSVFILGAIVGKHLLRVHHSLYRAKREMTKRINEKETLLKEIHHRVKNNLQTISSLLSLQSNNIEDKKMKNLIKSSQNRVISMAMIHEMLYMRDDISKIDYKSYVIELCEYLIRSIKGPDSNIKLSLDIPDIRLGINTAIPLGLLINEIITNALKYGIKGEYEGNIYVDLKRDGDNGYLLKIGDDGTGYPDNVSHENTKSLGLKLIHNLTRQLRGVIIRDFSKKGTNYVINFKEINEHFPDEVS</sequence>
<dbReference type="Gene3D" id="3.30.450.20">
    <property type="entry name" value="PAS domain"/>
    <property type="match status" value="1"/>
</dbReference>
<feature type="transmembrane region" description="Helical" evidence="8">
    <location>
        <begin position="21"/>
        <end position="40"/>
    </location>
</feature>
<evidence type="ECO:0000256" key="8">
    <source>
        <dbReference type="SAM" id="Phobius"/>
    </source>
</evidence>
<gene>
    <name evidence="10" type="ORF">GGR42_002866</name>
</gene>
<dbReference type="EMBL" id="JAATJJ010000002">
    <property type="protein sequence ID" value="NJB72375.1"/>
    <property type="molecule type" value="Genomic_DNA"/>
</dbReference>
<dbReference type="AlphaFoldDB" id="A0A846R330"/>
<dbReference type="Gene3D" id="3.30.565.10">
    <property type="entry name" value="Histidine kinase-like ATPase, C-terminal domain"/>
    <property type="match status" value="1"/>
</dbReference>
<keyword evidence="5" id="KW-0547">Nucleotide-binding</keyword>
<dbReference type="PANTHER" id="PTHR41523:SF8">
    <property type="entry name" value="ETHYLENE RESPONSE SENSOR PROTEIN"/>
    <property type="match status" value="1"/>
</dbReference>
<proteinExistence type="predicted"/>
<evidence type="ECO:0000313" key="11">
    <source>
        <dbReference type="Proteomes" id="UP000590442"/>
    </source>
</evidence>
<feature type="transmembrane region" description="Helical" evidence="8">
    <location>
        <begin position="70"/>
        <end position="91"/>
    </location>
</feature>
<reference evidence="10 11" key="1">
    <citation type="submission" date="2020-03" db="EMBL/GenBank/DDBJ databases">
        <title>Genomic Encyclopedia of Type Strains, Phase IV (KMG-IV): sequencing the most valuable type-strain genomes for metagenomic binning, comparative biology and taxonomic classification.</title>
        <authorList>
            <person name="Goeker M."/>
        </authorList>
    </citation>
    <scope>NUCLEOTIDE SEQUENCE [LARGE SCALE GENOMIC DNA]</scope>
    <source>
        <strain evidence="10 11">DSM 29762</strain>
    </source>
</reference>
<evidence type="ECO:0000256" key="5">
    <source>
        <dbReference type="ARBA" id="ARBA00022741"/>
    </source>
</evidence>
<evidence type="ECO:0000256" key="1">
    <source>
        <dbReference type="ARBA" id="ARBA00000085"/>
    </source>
</evidence>
<evidence type="ECO:0000256" key="3">
    <source>
        <dbReference type="ARBA" id="ARBA00022553"/>
    </source>
</evidence>